<proteinExistence type="predicted"/>
<dbReference type="PANTHER" id="PTHR36985">
    <property type="entry name" value="TRANSLOCATION AND ASSEMBLY MODULE SUBUNIT TAMB"/>
    <property type="match status" value="1"/>
</dbReference>
<sequence>MIDKTTPQTPPVNEPTQTTAKQKRAPLSLQAKIWRSIKLYTRILVYVPLVLLMLFAVLIGTPFGSKVTVVLVNQFVNDITAHYHSGTLNNDLKLDQLTWSMPGISVAAQDVELNWLPTCLINSQVCVSNLSASKLSVDIVTDDIPHSAQSEEAIAPEQPSHQELLLPITISLNKAQFKQVDVTVNQMTFHADELATEAIWNESGLQVDRLSSLGLMVNIPTNPTPNQQEPEDDTSENNWPLASLPQIHMPFPLKVKQFEATQSQLIIGERIDHFSLIRLGASFRAFQLSISQLDIEHDYGDVTVIGDLAFEQHYPLTLKLQANIKDVAELPGLTNHSLRLELTQDLSQLNINAIAKGDNRFNLAATVDLTSAQLAYQLELNDAYLQWPMLQPQYMTQIKQLTSKGDLHDQIAKLQGQLTTPYHPNLDIVADIDNRNKTLKVNQLSVKSIAGNIDLDGQLSYKNNLNWQANVITNDIKLQHIDYLTQSTPMTSLFSGRFTSQGIVSKNDWQLAIEQADLSGRLNGYPLNLQGNITINQALAVNADNLQAHALGAHLIVNGTADTIWDIDAELNVPDLKQWLKGGRGSIYAKVDVSGNSANPIVDVDAQINKLSYSGSKIDNVSLVANYRPYEQHRYSIDIKNSLLFWNNYKLSDLTLHSDGDQYLQQTTLTTLGDIVINSQLASTSDLDKQLFKGTLTQFNMTNALGMWQQDNPITINWDQLKQSGNLSRFCLVHPHNKLCLVNDISLGHTGQANINFSGNPGQLLAPILSKKIIWDGQAALTSEVNWAKGKKPTADLQFTLMPGNITLTRAKTNPVSIDYQQLLLHASLDEKKVTSSLSFNSSGIANWQSQLSVNITPDRVLQGNIDINELNLAPFGEFFPRLATLEGLLSSRLTLNGSLMDPRVSGNIKLSCR</sequence>
<keyword evidence="2 6" id="KW-0812">Transmembrane</keyword>
<feature type="transmembrane region" description="Helical" evidence="6">
    <location>
        <begin position="43"/>
        <end position="64"/>
    </location>
</feature>
<keyword evidence="3 6" id="KW-1133">Transmembrane helix</keyword>
<dbReference type="Proteomes" id="UP001139408">
    <property type="component" value="Unassembled WGS sequence"/>
</dbReference>
<dbReference type="AlphaFoldDB" id="A0A9X1ZBS0"/>
<evidence type="ECO:0000313" key="7">
    <source>
        <dbReference type="EMBL" id="MCL1107432.1"/>
    </source>
</evidence>
<evidence type="ECO:0000256" key="1">
    <source>
        <dbReference type="ARBA" id="ARBA00004167"/>
    </source>
</evidence>
<dbReference type="GO" id="GO:0097347">
    <property type="term" value="C:TAM protein secretion complex"/>
    <property type="evidence" value="ECO:0007669"/>
    <property type="project" value="TreeGrafter"/>
</dbReference>
<comment type="caution">
    <text evidence="7">The sequence shown here is derived from an EMBL/GenBank/DDBJ whole genome shotgun (WGS) entry which is preliminary data.</text>
</comment>
<evidence type="ECO:0000256" key="5">
    <source>
        <dbReference type="SAM" id="MobiDB-lite"/>
    </source>
</evidence>
<evidence type="ECO:0000256" key="4">
    <source>
        <dbReference type="ARBA" id="ARBA00023136"/>
    </source>
</evidence>
<evidence type="ECO:0000256" key="6">
    <source>
        <dbReference type="SAM" id="Phobius"/>
    </source>
</evidence>
<dbReference type="GO" id="GO:0009306">
    <property type="term" value="P:protein secretion"/>
    <property type="evidence" value="ECO:0007669"/>
    <property type="project" value="TreeGrafter"/>
</dbReference>
<evidence type="ECO:0000256" key="2">
    <source>
        <dbReference type="ARBA" id="ARBA00022692"/>
    </source>
</evidence>
<comment type="subcellular location">
    <subcellularLocation>
        <location evidence="1">Membrane</location>
        <topology evidence="1">Single-pass membrane protein</topology>
    </subcellularLocation>
</comment>
<dbReference type="PANTHER" id="PTHR36985:SF1">
    <property type="entry name" value="TRANSLOCATION AND ASSEMBLY MODULE SUBUNIT TAMB"/>
    <property type="match status" value="1"/>
</dbReference>
<dbReference type="RefSeq" id="WP_188926864.1">
    <property type="nucleotide sequence ID" value="NZ_BMQI01000060.1"/>
</dbReference>
<reference evidence="7" key="1">
    <citation type="submission" date="2022-01" db="EMBL/GenBank/DDBJ databases">
        <title>Whole genome-based taxonomy of the Shewanellaceae.</title>
        <authorList>
            <person name="Martin-Rodriguez A.J."/>
        </authorList>
    </citation>
    <scope>NUCLEOTIDE SEQUENCE</scope>
    <source>
        <strain evidence="7">DSM 23803</strain>
    </source>
</reference>
<evidence type="ECO:0008006" key="9">
    <source>
        <dbReference type="Google" id="ProtNLM"/>
    </source>
</evidence>
<feature type="region of interest" description="Disordered" evidence="5">
    <location>
        <begin position="1"/>
        <end position="21"/>
    </location>
</feature>
<dbReference type="EMBL" id="JAKILJ010000061">
    <property type="protein sequence ID" value="MCL1107432.1"/>
    <property type="molecule type" value="Genomic_DNA"/>
</dbReference>
<name>A0A9X1ZBS0_9GAMM</name>
<dbReference type="GO" id="GO:0005886">
    <property type="term" value="C:plasma membrane"/>
    <property type="evidence" value="ECO:0007669"/>
    <property type="project" value="TreeGrafter"/>
</dbReference>
<keyword evidence="8" id="KW-1185">Reference proteome</keyword>
<organism evidence="7 8">
    <name type="scientific">Shewanella algicola</name>
    <dbReference type="NCBI Taxonomy" id="640633"/>
    <lineage>
        <taxon>Bacteria</taxon>
        <taxon>Pseudomonadati</taxon>
        <taxon>Pseudomonadota</taxon>
        <taxon>Gammaproteobacteria</taxon>
        <taxon>Alteromonadales</taxon>
        <taxon>Shewanellaceae</taxon>
        <taxon>Shewanella</taxon>
    </lineage>
</organism>
<accession>A0A9X1ZBS0</accession>
<gene>
    <name evidence="7" type="ORF">L2749_19635</name>
</gene>
<protein>
    <recommendedName>
        <fullName evidence="9">DUF490 domain-containing protein</fullName>
    </recommendedName>
</protein>
<evidence type="ECO:0000313" key="8">
    <source>
        <dbReference type="Proteomes" id="UP001139408"/>
    </source>
</evidence>
<keyword evidence="4 6" id="KW-0472">Membrane</keyword>
<evidence type="ECO:0000256" key="3">
    <source>
        <dbReference type="ARBA" id="ARBA00022989"/>
    </source>
</evidence>